<comment type="function">
    <text evidence="1">Putative transcription activator involved in regulating light control of development.</text>
</comment>
<dbReference type="InterPro" id="IPR031052">
    <property type="entry name" value="FHY3/FAR1"/>
</dbReference>
<evidence type="ECO:0000313" key="2">
    <source>
        <dbReference type="EMBL" id="RYR53857.1"/>
    </source>
</evidence>
<dbReference type="EMBL" id="SDMP01000006">
    <property type="protein sequence ID" value="RYR53857.1"/>
    <property type="molecule type" value="Genomic_DNA"/>
</dbReference>
<name>A0A445CSH9_ARAHY</name>
<protein>
    <recommendedName>
        <fullName evidence="1">Protein FAR1-RELATED SEQUENCE</fullName>
    </recommendedName>
</protein>
<keyword evidence="1" id="KW-0479">Metal-binding</keyword>
<keyword evidence="1" id="KW-0863">Zinc-finger</keyword>
<evidence type="ECO:0000313" key="3">
    <source>
        <dbReference type="Proteomes" id="UP000289738"/>
    </source>
</evidence>
<accession>A0A445CSH9</accession>
<keyword evidence="3" id="KW-1185">Reference proteome</keyword>
<keyword evidence="1" id="KW-0862">Zinc</keyword>
<reference evidence="2 3" key="1">
    <citation type="submission" date="2019-01" db="EMBL/GenBank/DDBJ databases">
        <title>Sequencing of cultivated peanut Arachis hypogaea provides insights into genome evolution and oil improvement.</title>
        <authorList>
            <person name="Chen X."/>
        </authorList>
    </citation>
    <scope>NUCLEOTIDE SEQUENCE [LARGE SCALE GENOMIC DNA]</scope>
    <source>
        <strain evidence="3">cv. Fuhuasheng</strain>
        <tissue evidence="2">Leaves</tissue>
    </source>
</reference>
<dbReference type="GO" id="GO:0005634">
    <property type="term" value="C:nucleus"/>
    <property type="evidence" value="ECO:0007669"/>
    <property type="project" value="UniProtKB-SubCell"/>
</dbReference>
<dbReference type="Proteomes" id="UP000289738">
    <property type="component" value="Chromosome A06"/>
</dbReference>
<keyword evidence="1" id="KW-0539">Nucleus</keyword>
<organism evidence="2 3">
    <name type="scientific">Arachis hypogaea</name>
    <name type="common">Peanut</name>
    <dbReference type="NCBI Taxonomy" id="3818"/>
    <lineage>
        <taxon>Eukaryota</taxon>
        <taxon>Viridiplantae</taxon>
        <taxon>Streptophyta</taxon>
        <taxon>Embryophyta</taxon>
        <taxon>Tracheophyta</taxon>
        <taxon>Spermatophyta</taxon>
        <taxon>Magnoliopsida</taxon>
        <taxon>eudicotyledons</taxon>
        <taxon>Gunneridae</taxon>
        <taxon>Pentapetalae</taxon>
        <taxon>rosids</taxon>
        <taxon>fabids</taxon>
        <taxon>Fabales</taxon>
        <taxon>Fabaceae</taxon>
        <taxon>Papilionoideae</taxon>
        <taxon>50 kb inversion clade</taxon>
        <taxon>dalbergioids sensu lato</taxon>
        <taxon>Dalbergieae</taxon>
        <taxon>Pterocarpus clade</taxon>
        <taxon>Arachis</taxon>
    </lineage>
</organism>
<sequence length="166" mass="19425">MDILYCHSLSVLSFERVDKVAPKYILERWSKNIKRRQTHIKSNQDEPLLEPRTKRFNDLIFRLHNIFKFASKSEELTRILHRAFDNVMDEMQEYQAKSKDATLSDVNDLQSLPRVRIRGRTKNKLGSNMEKKITNAIKKKKKLALSKLNLLDGESMIQSSSSLYNA</sequence>
<gene>
    <name evidence="2" type="ORF">Ahy_A06g029106</name>
</gene>
<proteinExistence type="inferred from homology"/>
<dbReference type="PANTHER" id="PTHR31669:SF282">
    <property type="entry name" value="PROTEIN FAR1-RELATED SEQUENCE"/>
    <property type="match status" value="1"/>
</dbReference>
<dbReference type="GO" id="GO:0008270">
    <property type="term" value="F:zinc ion binding"/>
    <property type="evidence" value="ECO:0007669"/>
    <property type="project" value="UniProtKB-UniRule"/>
</dbReference>
<evidence type="ECO:0000256" key="1">
    <source>
        <dbReference type="RuleBase" id="RU367018"/>
    </source>
</evidence>
<dbReference type="PANTHER" id="PTHR31669">
    <property type="entry name" value="PROTEIN FAR1-RELATED SEQUENCE 10-RELATED"/>
    <property type="match status" value="1"/>
</dbReference>
<dbReference type="AlphaFoldDB" id="A0A445CSH9"/>
<dbReference type="GO" id="GO:0006355">
    <property type="term" value="P:regulation of DNA-templated transcription"/>
    <property type="evidence" value="ECO:0007669"/>
    <property type="project" value="UniProtKB-UniRule"/>
</dbReference>
<comment type="caution">
    <text evidence="2">The sequence shown here is derived from an EMBL/GenBank/DDBJ whole genome shotgun (WGS) entry which is preliminary data.</text>
</comment>
<comment type="similarity">
    <text evidence="1">Belongs to the FHY3/FAR1 family.</text>
</comment>
<comment type="subcellular location">
    <subcellularLocation>
        <location evidence="1">Nucleus</location>
    </subcellularLocation>
</comment>